<dbReference type="GO" id="GO:0055085">
    <property type="term" value="P:transmembrane transport"/>
    <property type="evidence" value="ECO:0007669"/>
    <property type="project" value="InterPro"/>
</dbReference>
<dbReference type="AlphaFoldDB" id="A0A0S7BJL1"/>
<name>A0A0S7BJL1_9CHLR</name>
<dbReference type="PANTHER" id="PTHR43744">
    <property type="entry name" value="ABC TRANSPORTER PERMEASE PROTEIN MG189-RELATED-RELATED"/>
    <property type="match status" value="1"/>
</dbReference>
<reference evidence="9" key="1">
    <citation type="submission" date="2015-07" db="EMBL/GenBank/DDBJ databases">
        <title>Draft Genome Sequences of Anaerolinea thermolimosa IMO-1, Bellilinea caldifistulae GOMI-1, Leptolinea tardivitalis YMTK-2, Levilinea saccharolytica KIBI-1,Longilinea arvoryzae KOME-1, Previously Described as Members of the Anaerolineaceae (Chloroflexi).</title>
        <authorList>
            <person name="Sekiguchi Y."/>
            <person name="Ohashi A."/>
            <person name="Matsuura N."/>
            <person name="Tourlousse M.D."/>
        </authorList>
    </citation>
    <scope>NUCLEOTIDE SEQUENCE [LARGE SCALE GENOMIC DNA]</scope>
    <source>
        <strain evidence="9">KOME-1</strain>
    </source>
</reference>
<keyword evidence="10" id="KW-1185">Reference proteome</keyword>
<keyword evidence="4 7" id="KW-0812">Transmembrane</keyword>
<dbReference type="GO" id="GO:0005886">
    <property type="term" value="C:plasma membrane"/>
    <property type="evidence" value="ECO:0007669"/>
    <property type="project" value="UniProtKB-SubCell"/>
</dbReference>
<comment type="subcellular location">
    <subcellularLocation>
        <location evidence="1 7">Cell membrane</location>
        <topology evidence="1 7">Multi-pass membrane protein</topology>
    </subcellularLocation>
</comment>
<evidence type="ECO:0000256" key="1">
    <source>
        <dbReference type="ARBA" id="ARBA00004651"/>
    </source>
</evidence>
<evidence type="ECO:0000259" key="8">
    <source>
        <dbReference type="PROSITE" id="PS50928"/>
    </source>
</evidence>
<dbReference type="CDD" id="cd06261">
    <property type="entry name" value="TM_PBP2"/>
    <property type="match status" value="1"/>
</dbReference>
<evidence type="ECO:0000256" key="3">
    <source>
        <dbReference type="ARBA" id="ARBA00022475"/>
    </source>
</evidence>
<dbReference type="PANTHER" id="PTHR43744:SF12">
    <property type="entry name" value="ABC TRANSPORTER PERMEASE PROTEIN MG189-RELATED"/>
    <property type="match status" value="1"/>
</dbReference>
<dbReference type="PROSITE" id="PS50928">
    <property type="entry name" value="ABC_TM1"/>
    <property type="match status" value="1"/>
</dbReference>
<gene>
    <name evidence="9" type="ORF">LARV_01748</name>
</gene>
<keyword evidence="9" id="KW-0762">Sugar transport</keyword>
<evidence type="ECO:0000256" key="5">
    <source>
        <dbReference type="ARBA" id="ARBA00022989"/>
    </source>
</evidence>
<accession>A0A0S7BJL1</accession>
<dbReference type="OrthoDB" id="9771544at2"/>
<dbReference type="InterPro" id="IPR035906">
    <property type="entry name" value="MetI-like_sf"/>
</dbReference>
<organism evidence="9">
    <name type="scientific">Longilinea arvoryzae</name>
    <dbReference type="NCBI Taxonomy" id="360412"/>
    <lineage>
        <taxon>Bacteria</taxon>
        <taxon>Bacillati</taxon>
        <taxon>Chloroflexota</taxon>
        <taxon>Anaerolineae</taxon>
        <taxon>Anaerolineales</taxon>
        <taxon>Anaerolineaceae</taxon>
        <taxon>Longilinea</taxon>
    </lineage>
</organism>
<feature type="domain" description="ABC transmembrane type-1" evidence="8">
    <location>
        <begin position="89"/>
        <end position="279"/>
    </location>
</feature>
<dbReference type="Gene3D" id="1.10.3720.10">
    <property type="entry name" value="MetI-like"/>
    <property type="match status" value="1"/>
</dbReference>
<feature type="transmembrane region" description="Helical" evidence="7">
    <location>
        <begin position="126"/>
        <end position="148"/>
    </location>
</feature>
<protein>
    <submittedName>
        <fullName evidence="9">ABC-type sugar transport system, permease component</fullName>
    </submittedName>
</protein>
<evidence type="ECO:0000256" key="4">
    <source>
        <dbReference type="ARBA" id="ARBA00022692"/>
    </source>
</evidence>
<proteinExistence type="inferred from homology"/>
<keyword evidence="3" id="KW-1003">Cell membrane</keyword>
<dbReference type="InterPro" id="IPR000515">
    <property type="entry name" value="MetI-like"/>
</dbReference>
<evidence type="ECO:0000256" key="2">
    <source>
        <dbReference type="ARBA" id="ARBA00022448"/>
    </source>
</evidence>
<evidence type="ECO:0000256" key="7">
    <source>
        <dbReference type="RuleBase" id="RU363032"/>
    </source>
</evidence>
<dbReference type="STRING" id="360412.LARV_01748"/>
<evidence type="ECO:0000313" key="9">
    <source>
        <dbReference type="EMBL" id="GAP13989.1"/>
    </source>
</evidence>
<keyword evidence="5 7" id="KW-1133">Transmembrane helix</keyword>
<dbReference type="SUPFAM" id="SSF161098">
    <property type="entry name" value="MetI-like"/>
    <property type="match status" value="1"/>
</dbReference>
<keyword evidence="6 7" id="KW-0472">Membrane</keyword>
<feature type="transmembrane region" description="Helical" evidence="7">
    <location>
        <begin position="28"/>
        <end position="49"/>
    </location>
</feature>
<comment type="similarity">
    <text evidence="7">Belongs to the binding-protein-dependent transport system permease family.</text>
</comment>
<dbReference type="EMBL" id="DF967972">
    <property type="protein sequence ID" value="GAP13989.1"/>
    <property type="molecule type" value="Genomic_DNA"/>
</dbReference>
<evidence type="ECO:0000256" key="6">
    <source>
        <dbReference type="ARBA" id="ARBA00023136"/>
    </source>
</evidence>
<dbReference type="Proteomes" id="UP000055060">
    <property type="component" value="Unassembled WGS sequence"/>
</dbReference>
<dbReference type="Pfam" id="PF00528">
    <property type="entry name" value="BPD_transp_1"/>
    <property type="match status" value="1"/>
</dbReference>
<feature type="transmembrane region" description="Helical" evidence="7">
    <location>
        <begin position="88"/>
        <end position="114"/>
    </location>
</feature>
<keyword evidence="2 7" id="KW-0813">Transport</keyword>
<feature type="transmembrane region" description="Helical" evidence="7">
    <location>
        <begin position="160"/>
        <end position="178"/>
    </location>
</feature>
<dbReference type="RefSeq" id="WP_083522445.1">
    <property type="nucleotide sequence ID" value="NZ_DF967972.1"/>
</dbReference>
<feature type="transmembrane region" description="Helical" evidence="7">
    <location>
        <begin position="258"/>
        <end position="279"/>
    </location>
</feature>
<sequence length="295" mass="33812">MNEGLQPTQYPANIPHSHLSRRKFFSGAIWYVVVIFLALTVVFPFIWMISTSFKPLEEVFVYPPRWIPQNWTWQNYAEVWKQAPFARYFINSTLVAVCVTIGQLISCSLAAFAFARMKFVGKSFMFMVFMSTTFISTQVTLIPSYLIINKFGWMDSFSALIIPFLANAFGVFMIRQSFMAVPRELEEAAKLDGCGRFRFLLQIMLPLNKPILASQALFAFMGNWNSYLWPLIVTNKDEMRTLQIGLRYFMGSEGGTEWGVYMAAAVLVTVPIILFYFFVQKTFVESMASSGLKDV</sequence>
<evidence type="ECO:0000313" key="10">
    <source>
        <dbReference type="Proteomes" id="UP000055060"/>
    </source>
</evidence>